<feature type="domain" description="Activator of Hsp90 ATPase homologue 1/2-like C-terminal" evidence="2">
    <location>
        <begin position="27"/>
        <end position="136"/>
    </location>
</feature>
<dbReference type="OrthoDB" id="287565at2"/>
<dbReference type="SUPFAM" id="SSF55961">
    <property type="entry name" value="Bet v1-like"/>
    <property type="match status" value="1"/>
</dbReference>
<evidence type="ECO:0000313" key="4">
    <source>
        <dbReference type="Proteomes" id="UP000240978"/>
    </source>
</evidence>
<comment type="caution">
    <text evidence="3">The sequence shown here is derived from an EMBL/GenBank/DDBJ whole genome shotgun (WGS) entry which is preliminary data.</text>
</comment>
<dbReference type="Pfam" id="PF08327">
    <property type="entry name" value="AHSA1"/>
    <property type="match status" value="1"/>
</dbReference>
<dbReference type="Gene3D" id="3.30.530.20">
    <property type="match status" value="1"/>
</dbReference>
<dbReference type="EMBL" id="PYGK01000007">
    <property type="protein sequence ID" value="PSL28987.1"/>
    <property type="molecule type" value="Genomic_DNA"/>
</dbReference>
<evidence type="ECO:0000259" key="2">
    <source>
        <dbReference type="Pfam" id="PF08327"/>
    </source>
</evidence>
<dbReference type="InterPro" id="IPR023393">
    <property type="entry name" value="START-like_dom_sf"/>
</dbReference>
<dbReference type="InterPro" id="IPR013538">
    <property type="entry name" value="ASHA1/2-like_C"/>
</dbReference>
<accession>A0A2P8G4U4</accession>
<evidence type="ECO:0000313" key="3">
    <source>
        <dbReference type="EMBL" id="PSL28987.1"/>
    </source>
</evidence>
<protein>
    <submittedName>
        <fullName evidence="3">Activator of Hsp90 ATPase-like protein</fullName>
    </submittedName>
</protein>
<reference evidence="3 4" key="1">
    <citation type="submission" date="2018-03" db="EMBL/GenBank/DDBJ databases">
        <title>Genomic Encyclopedia of Archaeal and Bacterial Type Strains, Phase II (KMG-II): from individual species to whole genera.</title>
        <authorList>
            <person name="Goeker M."/>
        </authorList>
    </citation>
    <scope>NUCLEOTIDE SEQUENCE [LARGE SCALE GENOMIC DNA]</scope>
    <source>
        <strain evidence="3 4">DSM 18107</strain>
    </source>
</reference>
<dbReference type="RefSeq" id="WP_106603376.1">
    <property type="nucleotide sequence ID" value="NZ_PYGK01000007.1"/>
</dbReference>
<dbReference type="Proteomes" id="UP000240978">
    <property type="component" value="Unassembled WGS sequence"/>
</dbReference>
<proteinExistence type="inferred from homology"/>
<comment type="similarity">
    <text evidence="1">Belongs to the AHA1 family.</text>
</comment>
<sequence>MENNHFNSSIAAKISAGEATKKISNLPGWWGVTFSGNSEKQDDKFVIRMGEDAFFNFTVTELIPGKRVVWLVTDCYMPWYSDKKEWANTKLVFDLRESDGITELNFKHEGLTPDVECYKDCEKGWTHWIQTSLFSYFTTGKGDFDKSRKAGN</sequence>
<evidence type="ECO:0000256" key="1">
    <source>
        <dbReference type="ARBA" id="ARBA00006817"/>
    </source>
</evidence>
<name>A0A2P8G4U4_9BACT</name>
<dbReference type="AlphaFoldDB" id="A0A2P8G4U4"/>
<organism evidence="3 4">
    <name type="scientific">Chitinophaga ginsengisoli</name>
    <dbReference type="NCBI Taxonomy" id="363837"/>
    <lineage>
        <taxon>Bacteria</taxon>
        <taxon>Pseudomonadati</taxon>
        <taxon>Bacteroidota</taxon>
        <taxon>Chitinophagia</taxon>
        <taxon>Chitinophagales</taxon>
        <taxon>Chitinophagaceae</taxon>
        <taxon>Chitinophaga</taxon>
    </lineage>
</organism>
<dbReference type="CDD" id="cd07814">
    <property type="entry name" value="SRPBCC_CalC_Aha1-like"/>
    <property type="match status" value="1"/>
</dbReference>
<gene>
    <name evidence="3" type="ORF">CLV42_107133</name>
</gene>
<keyword evidence="4" id="KW-1185">Reference proteome</keyword>